<proteinExistence type="predicted"/>
<protein>
    <submittedName>
        <fullName evidence="1">Uncharacterized protein</fullName>
    </submittedName>
</protein>
<name>A0A182WPZ2_9DIPT</name>
<dbReference type="Proteomes" id="UP000075920">
    <property type="component" value="Unassembled WGS sequence"/>
</dbReference>
<evidence type="ECO:0000313" key="2">
    <source>
        <dbReference type="Proteomes" id="UP000075920"/>
    </source>
</evidence>
<reference evidence="1" key="2">
    <citation type="submission" date="2020-05" db="UniProtKB">
        <authorList>
            <consortium name="EnsemblMetazoa"/>
        </authorList>
    </citation>
    <scope>IDENTIFICATION</scope>
    <source>
        <strain evidence="1">MINIMUS1</strain>
    </source>
</reference>
<evidence type="ECO:0000313" key="1">
    <source>
        <dbReference type="EnsemblMetazoa" id="AMIN014728-PB"/>
    </source>
</evidence>
<accession>A0A182WPZ2</accession>
<dbReference type="AlphaFoldDB" id="A0A182WPZ2"/>
<reference evidence="2" key="1">
    <citation type="submission" date="2013-03" db="EMBL/GenBank/DDBJ databases">
        <title>The Genome Sequence of Anopheles minimus MINIMUS1.</title>
        <authorList>
            <consortium name="The Broad Institute Genomics Platform"/>
            <person name="Neafsey D.E."/>
            <person name="Walton C."/>
            <person name="Walker B."/>
            <person name="Young S.K."/>
            <person name="Zeng Q."/>
            <person name="Gargeya S."/>
            <person name="Fitzgerald M."/>
            <person name="Haas B."/>
            <person name="Abouelleil A."/>
            <person name="Allen A.W."/>
            <person name="Alvarado L."/>
            <person name="Arachchi H.M."/>
            <person name="Berlin A.M."/>
            <person name="Chapman S.B."/>
            <person name="Gainer-Dewar J."/>
            <person name="Goldberg J."/>
            <person name="Griggs A."/>
            <person name="Gujja S."/>
            <person name="Hansen M."/>
            <person name="Howarth C."/>
            <person name="Imamovic A."/>
            <person name="Ireland A."/>
            <person name="Larimer J."/>
            <person name="McCowan C."/>
            <person name="Murphy C."/>
            <person name="Pearson M."/>
            <person name="Poon T.W."/>
            <person name="Priest M."/>
            <person name="Roberts A."/>
            <person name="Saif S."/>
            <person name="Shea T."/>
            <person name="Sisk P."/>
            <person name="Sykes S."/>
            <person name="Wortman J."/>
            <person name="Nusbaum C."/>
            <person name="Birren B."/>
        </authorList>
    </citation>
    <scope>NUCLEOTIDE SEQUENCE [LARGE SCALE GENOMIC DNA]</scope>
    <source>
        <strain evidence="2">MINIMUS1</strain>
    </source>
</reference>
<dbReference type="VEuPathDB" id="VectorBase:AMIN014728"/>
<organism evidence="1 2">
    <name type="scientific">Anopheles minimus</name>
    <dbReference type="NCBI Taxonomy" id="112268"/>
    <lineage>
        <taxon>Eukaryota</taxon>
        <taxon>Metazoa</taxon>
        <taxon>Ecdysozoa</taxon>
        <taxon>Arthropoda</taxon>
        <taxon>Hexapoda</taxon>
        <taxon>Insecta</taxon>
        <taxon>Pterygota</taxon>
        <taxon>Neoptera</taxon>
        <taxon>Endopterygota</taxon>
        <taxon>Diptera</taxon>
        <taxon>Nematocera</taxon>
        <taxon>Culicoidea</taxon>
        <taxon>Culicidae</taxon>
        <taxon>Anophelinae</taxon>
        <taxon>Anopheles</taxon>
    </lineage>
</organism>
<sequence length="27" mass="3129">MCTHGTCVMCYRVCVSTLRTIRHKLLC</sequence>
<dbReference type="EnsemblMetazoa" id="AMIN014728-RB">
    <property type="protein sequence ID" value="AMIN014728-PB"/>
    <property type="gene ID" value="AMIN014728"/>
</dbReference>
<keyword evidence="2" id="KW-1185">Reference proteome</keyword>